<keyword evidence="7 10" id="KW-0472">Membrane</keyword>
<evidence type="ECO:0000256" key="2">
    <source>
        <dbReference type="ARBA" id="ARBA00022475"/>
    </source>
</evidence>
<dbReference type="GO" id="GO:0004984">
    <property type="term" value="F:olfactory receptor activity"/>
    <property type="evidence" value="ECO:0007669"/>
    <property type="project" value="InterPro"/>
</dbReference>
<keyword evidence="6 10" id="KW-1133">Transmembrane helix</keyword>
<keyword evidence="2" id="KW-1003">Cell membrane</keyword>
<feature type="transmembrane region" description="Helical" evidence="10">
    <location>
        <begin position="88"/>
        <end position="110"/>
    </location>
</feature>
<keyword evidence="3" id="KW-0716">Sensory transduction</keyword>
<evidence type="ECO:0000256" key="1">
    <source>
        <dbReference type="ARBA" id="ARBA00004651"/>
    </source>
</evidence>
<comment type="subcellular location">
    <subcellularLocation>
        <location evidence="1">Cell membrane</location>
        <topology evidence="1">Multi-pass membrane protein</topology>
    </subcellularLocation>
</comment>
<evidence type="ECO:0000256" key="6">
    <source>
        <dbReference type="ARBA" id="ARBA00022989"/>
    </source>
</evidence>
<feature type="transmembrane region" description="Helical" evidence="10">
    <location>
        <begin position="240"/>
        <end position="260"/>
    </location>
</feature>
<evidence type="ECO:0008006" key="13">
    <source>
        <dbReference type="Google" id="ProtNLM"/>
    </source>
</evidence>
<keyword evidence="8" id="KW-0675">Receptor</keyword>
<keyword evidence="12" id="KW-1185">Reference proteome</keyword>
<evidence type="ECO:0000256" key="5">
    <source>
        <dbReference type="ARBA" id="ARBA00022725"/>
    </source>
</evidence>
<dbReference type="GO" id="GO:0007165">
    <property type="term" value="P:signal transduction"/>
    <property type="evidence" value="ECO:0007669"/>
    <property type="project" value="UniProtKB-KW"/>
</dbReference>
<dbReference type="PANTHER" id="PTHR21137:SF35">
    <property type="entry name" value="ODORANT RECEPTOR 19A-RELATED"/>
    <property type="match status" value="1"/>
</dbReference>
<dbReference type="PANTHER" id="PTHR21137">
    <property type="entry name" value="ODORANT RECEPTOR"/>
    <property type="match status" value="1"/>
</dbReference>
<evidence type="ECO:0000256" key="4">
    <source>
        <dbReference type="ARBA" id="ARBA00022692"/>
    </source>
</evidence>
<organism evidence="11 12">
    <name type="scientific">Zophobas morio</name>
    <dbReference type="NCBI Taxonomy" id="2755281"/>
    <lineage>
        <taxon>Eukaryota</taxon>
        <taxon>Metazoa</taxon>
        <taxon>Ecdysozoa</taxon>
        <taxon>Arthropoda</taxon>
        <taxon>Hexapoda</taxon>
        <taxon>Insecta</taxon>
        <taxon>Pterygota</taxon>
        <taxon>Neoptera</taxon>
        <taxon>Endopterygota</taxon>
        <taxon>Coleoptera</taxon>
        <taxon>Polyphaga</taxon>
        <taxon>Cucujiformia</taxon>
        <taxon>Tenebrionidae</taxon>
        <taxon>Zophobas</taxon>
    </lineage>
</organism>
<evidence type="ECO:0000256" key="7">
    <source>
        <dbReference type="ARBA" id="ARBA00023136"/>
    </source>
</evidence>
<dbReference type="Pfam" id="PF02949">
    <property type="entry name" value="7tm_6"/>
    <property type="match status" value="1"/>
</dbReference>
<dbReference type="GO" id="GO:0005549">
    <property type="term" value="F:odorant binding"/>
    <property type="evidence" value="ECO:0007669"/>
    <property type="project" value="InterPro"/>
</dbReference>
<dbReference type="InterPro" id="IPR004117">
    <property type="entry name" value="7tm6_olfct_rcpt"/>
</dbReference>
<evidence type="ECO:0000256" key="8">
    <source>
        <dbReference type="ARBA" id="ARBA00023170"/>
    </source>
</evidence>
<reference evidence="11" key="1">
    <citation type="journal article" date="2023" name="G3 (Bethesda)">
        <title>Whole genome assemblies of Zophobas morio and Tenebrio molitor.</title>
        <authorList>
            <person name="Kaur S."/>
            <person name="Stinson S.A."/>
            <person name="diCenzo G.C."/>
        </authorList>
    </citation>
    <scope>NUCLEOTIDE SEQUENCE</scope>
    <source>
        <strain evidence="11">QUZm001</strain>
    </source>
</reference>
<gene>
    <name evidence="11" type="ORF">Zmor_007670</name>
</gene>
<comment type="caution">
    <text evidence="11">The sequence shown here is derived from an EMBL/GenBank/DDBJ whole genome shotgun (WGS) entry which is preliminary data.</text>
</comment>
<feature type="transmembrane region" description="Helical" evidence="10">
    <location>
        <begin position="207"/>
        <end position="228"/>
    </location>
</feature>
<feature type="transmembrane region" description="Helical" evidence="10">
    <location>
        <begin position="130"/>
        <end position="151"/>
    </location>
</feature>
<evidence type="ECO:0000313" key="12">
    <source>
        <dbReference type="Proteomes" id="UP001168821"/>
    </source>
</evidence>
<evidence type="ECO:0000313" key="11">
    <source>
        <dbReference type="EMBL" id="KAJ3663404.1"/>
    </source>
</evidence>
<dbReference type="AlphaFoldDB" id="A0AA38J2H2"/>
<keyword evidence="4 10" id="KW-0812">Transmembrane</keyword>
<proteinExistence type="predicted"/>
<evidence type="ECO:0000256" key="3">
    <source>
        <dbReference type="ARBA" id="ARBA00022606"/>
    </source>
</evidence>
<dbReference type="Proteomes" id="UP001168821">
    <property type="component" value="Unassembled WGS sequence"/>
</dbReference>
<accession>A0AA38J2H2</accession>
<name>A0AA38J2H2_9CUCU</name>
<protein>
    <recommendedName>
        <fullName evidence="13">Odorant receptor</fullName>
    </recommendedName>
</protein>
<dbReference type="EMBL" id="JALNTZ010000002">
    <property type="protein sequence ID" value="KAJ3663404.1"/>
    <property type="molecule type" value="Genomic_DNA"/>
</dbReference>
<evidence type="ECO:0000256" key="9">
    <source>
        <dbReference type="ARBA" id="ARBA00023224"/>
    </source>
</evidence>
<keyword evidence="5" id="KW-0552">Olfaction</keyword>
<keyword evidence="9" id="KW-0807">Transducer</keyword>
<dbReference type="GO" id="GO:0005886">
    <property type="term" value="C:plasma membrane"/>
    <property type="evidence" value="ECO:0007669"/>
    <property type="project" value="UniProtKB-SubCell"/>
</dbReference>
<sequence>MNPTNPSGTHKWYFIFNATLLIGVQNCSQIINIFFVYTNFLCLAKILIFARNLKSINKILRILDSQEAQPKSTEQIKLIQPSLTRWKVSYFVFMSHVTSNVALWFLSALFSHQLPLVSWYPFSVEKSPNYEIIFIYQVFSFTYLSAANINVDSFFYALLMFIWAQCDILCDDLSHLDGDPAQFNQKLINCLKHHETILRLAKKSNSLIDRIILGQFVTSTMTLALTMFQLSLIQSVNKEALVSLLYILGIMLQLFLYCWFGTEVETKSSKIPYATFMSQWYEQPLHIKKNLLILSERCQRPIQITAINLFALSLKTFVNIIRTAWSYFAVLYNVHQ</sequence>
<evidence type="ECO:0000256" key="10">
    <source>
        <dbReference type="SAM" id="Phobius"/>
    </source>
</evidence>